<dbReference type="GO" id="GO:0010508">
    <property type="term" value="P:positive regulation of autophagy"/>
    <property type="evidence" value="ECO:0007669"/>
    <property type="project" value="TreeGrafter"/>
</dbReference>
<dbReference type="InterPro" id="IPR009348">
    <property type="entry name" value="NPR2-like"/>
</dbReference>
<evidence type="ECO:0000256" key="1">
    <source>
        <dbReference type="ARBA" id="ARBA00008433"/>
    </source>
</evidence>
<evidence type="ECO:0000313" key="3">
    <source>
        <dbReference type="Proteomes" id="UP001163105"/>
    </source>
</evidence>
<dbReference type="GO" id="GO:0005096">
    <property type="term" value="F:GTPase activator activity"/>
    <property type="evidence" value="ECO:0007669"/>
    <property type="project" value="TreeGrafter"/>
</dbReference>
<dbReference type="GO" id="GO:1904262">
    <property type="term" value="P:negative regulation of TORC1 signaling"/>
    <property type="evidence" value="ECO:0007669"/>
    <property type="project" value="TreeGrafter"/>
</dbReference>
<gene>
    <name evidence="2" type="primary">NPRL2</name>
    <name evidence="2" type="ORF">O9K51_04016</name>
</gene>
<comment type="caution">
    <text evidence="2">The sequence shown here is derived from an EMBL/GenBank/DDBJ whole genome shotgun (WGS) entry which is preliminary data.</text>
</comment>
<sequence length="649" mass="72577">MPLSPPGCITPSDAAARPPLIDFDVLQEYIIPRQAFCNRFVTINTPDGKYTILGQPVVIPHAKYHRNEFIFNFGLLIEADADHTPYEHVVRCLALTFAEMEKQNEYLSRGEGKALLHHSPQDDEARRPIESLLEIVKEDLNNYGECMIPVDEANTINMKLFPHHPNPPLVQGWHVPVAKTKFSEIVDPTWDLTLQKVIAKIDGVSDVRRIAYESGVSLDLAKTALRHLLFYDTILLLDMFFFASCYAPRPGIHDFIHNVDGMVDECAGYVSHGRVRVANYHLIKLMTTFSPGKSIREWILAHQENGFDVLTYVDVRRFVQFGVIKGCLYRVHKYVMSKQYLAALVTGHSRPVPGGDSLQRYTDGNHHFDQIMTERNLTDGEIMDKLKALPVSKGDLTLIRQLNSRVVGHLKRLLLPQRLGDLLRRQLFTPLPGLLRKLLLHSAHNAGEGLSRVDLAARLPLLIRDELHDAHVVLALAQDEDAVVNEELGRLLGKPHLHGRPREVARDQATGLPRLGGHVRALLRDEALAVGVAARQAGCEEELGGRQLHDGAGQLDVAPGRVVGRHDAALLGGLVDDVRQLAAEAELVLLRLLQRLLRAVHQGQDLKGKPTRFVGSSWCCTIVSWILLRGMNVKSLRSFSTSSSDLRMK</sequence>
<dbReference type="PANTHER" id="PTHR12991:SF10">
    <property type="entry name" value="GATOR COMPLEX PROTEIN NPRL2"/>
    <property type="match status" value="1"/>
</dbReference>
<dbReference type="GO" id="GO:0005774">
    <property type="term" value="C:vacuolar membrane"/>
    <property type="evidence" value="ECO:0007669"/>
    <property type="project" value="TreeGrafter"/>
</dbReference>
<organism evidence="2 3">
    <name type="scientific">Purpureocillium lavendulum</name>
    <dbReference type="NCBI Taxonomy" id="1247861"/>
    <lineage>
        <taxon>Eukaryota</taxon>
        <taxon>Fungi</taxon>
        <taxon>Dikarya</taxon>
        <taxon>Ascomycota</taxon>
        <taxon>Pezizomycotina</taxon>
        <taxon>Sordariomycetes</taxon>
        <taxon>Hypocreomycetidae</taxon>
        <taxon>Hypocreales</taxon>
        <taxon>Ophiocordycipitaceae</taxon>
        <taxon>Purpureocillium</taxon>
    </lineage>
</organism>
<keyword evidence="3" id="KW-1185">Reference proteome</keyword>
<dbReference type="Proteomes" id="UP001163105">
    <property type="component" value="Unassembled WGS sequence"/>
</dbReference>
<comment type="similarity">
    <text evidence="1">Belongs to the NPR2 family.</text>
</comment>
<proteinExistence type="inferred from homology"/>
<dbReference type="PANTHER" id="PTHR12991">
    <property type="entry name" value="NITROGEN PERMEASE REGULATOR 2/TUMOR SUPPRESSOR CANDIDATE 4"/>
    <property type="match status" value="1"/>
</dbReference>
<dbReference type="EMBL" id="JAQHRD010000003">
    <property type="protein sequence ID" value="KAJ6442841.1"/>
    <property type="molecule type" value="Genomic_DNA"/>
</dbReference>
<dbReference type="GO" id="GO:1990130">
    <property type="term" value="C:GATOR1 complex"/>
    <property type="evidence" value="ECO:0007669"/>
    <property type="project" value="TreeGrafter"/>
</dbReference>
<accession>A0AB34FWW0</accession>
<dbReference type="Pfam" id="PF06218">
    <property type="entry name" value="NPR2"/>
    <property type="match status" value="2"/>
</dbReference>
<dbReference type="AlphaFoldDB" id="A0AB34FWW0"/>
<evidence type="ECO:0000313" key="2">
    <source>
        <dbReference type="EMBL" id="KAJ6442841.1"/>
    </source>
</evidence>
<reference evidence="2" key="1">
    <citation type="submission" date="2023-01" db="EMBL/GenBank/DDBJ databases">
        <title>The growth and conidiation of Purpureocillium lavendulum are regulated by nitrogen source and histone H3K14 acetylation.</title>
        <authorList>
            <person name="Tang P."/>
            <person name="Han J."/>
            <person name="Zhang C."/>
            <person name="Tang P."/>
            <person name="Qi F."/>
            <person name="Zhang K."/>
            <person name="Liang L."/>
        </authorList>
    </citation>
    <scope>NUCLEOTIDE SEQUENCE</scope>
    <source>
        <strain evidence="2">YMF1.00683</strain>
    </source>
</reference>
<protein>
    <submittedName>
        <fullName evidence="2">Tumor suppressor candidate 4</fullName>
    </submittedName>
</protein>
<name>A0AB34FWW0_9HYPO</name>